<evidence type="ECO:0008006" key="10">
    <source>
        <dbReference type="Google" id="ProtNLM"/>
    </source>
</evidence>
<evidence type="ECO:0000313" key="8">
    <source>
        <dbReference type="EMBL" id="OGF13655.1"/>
    </source>
</evidence>
<dbReference type="Pfam" id="PF04977">
    <property type="entry name" value="DivIC"/>
    <property type="match status" value="1"/>
</dbReference>
<accession>A0A1F5RGP9</accession>
<keyword evidence="6" id="KW-0131">Cell cycle</keyword>
<keyword evidence="1" id="KW-1003">Cell membrane</keyword>
<keyword evidence="3 7" id="KW-0812">Transmembrane</keyword>
<dbReference type="PANTHER" id="PTHR37485:SF1">
    <property type="entry name" value="CELL DIVISION PROTEIN FTSB"/>
    <property type="match status" value="1"/>
</dbReference>
<keyword evidence="5 7" id="KW-0472">Membrane</keyword>
<reference evidence="8 9" key="1">
    <citation type="journal article" date="2016" name="Nat. Commun.">
        <title>Thousands of microbial genomes shed light on interconnected biogeochemical processes in an aquifer system.</title>
        <authorList>
            <person name="Anantharaman K."/>
            <person name="Brown C.T."/>
            <person name="Hug L.A."/>
            <person name="Sharon I."/>
            <person name="Castelle C.J."/>
            <person name="Probst A.J."/>
            <person name="Thomas B.C."/>
            <person name="Singh A."/>
            <person name="Wilkins M.J."/>
            <person name="Karaoz U."/>
            <person name="Brodie E.L."/>
            <person name="Williams K.H."/>
            <person name="Hubbard S.S."/>
            <person name="Banfield J.F."/>
        </authorList>
    </citation>
    <scope>NUCLEOTIDE SEQUENCE [LARGE SCALE GENOMIC DNA]</scope>
</reference>
<dbReference type="GO" id="GO:0030428">
    <property type="term" value="C:cell septum"/>
    <property type="evidence" value="ECO:0007669"/>
    <property type="project" value="TreeGrafter"/>
</dbReference>
<protein>
    <recommendedName>
        <fullName evidence="10">Cell division protein FtsB</fullName>
    </recommendedName>
</protein>
<evidence type="ECO:0000256" key="5">
    <source>
        <dbReference type="ARBA" id="ARBA00023136"/>
    </source>
</evidence>
<keyword evidence="4 7" id="KW-1133">Transmembrane helix</keyword>
<evidence type="ECO:0000256" key="1">
    <source>
        <dbReference type="ARBA" id="ARBA00022475"/>
    </source>
</evidence>
<dbReference type="AlphaFoldDB" id="A0A1F5RGP9"/>
<evidence type="ECO:0000256" key="4">
    <source>
        <dbReference type="ARBA" id="ARBA00022989"/>
    </source>
</evidence>
<evidence type="ECO:0000256" key="6">
    <source>
        <dbReference type="ARBA" id="ARBA00023306"/>
    </source>
</evidence>
<organism evidence="8 9">
    <name type="scientific">Candidatus Edwardsbacteria bacterium GWF2_54_11</name>
    <dbReference type="NCBI Taxonomy" id="1817851"/>
    <lineage>
        <taxon>Bacteria</taxon>
        <taxon>Candidatus Edwardsiibacteriota</taxon>
    </lineage>
</organism>
<keyword evidence="2" id="KW-0132">Cell division</keyword>
<dbReference type="EMBL" id="MFFM01000014">
    <property type="protein sequence ID" value="OGF13655.1"/>
    <property type="molecule type" value="Genomic_DNA"/>
</dbReference>
<gene>
    <name evidence="8" type="ORF">A2024_10975</name>
</gene>
<sequence>MPRSGAHRSSSTKAVLALVISSFVIVILMFGMGRYGWITMLRVDRQQKRIKKEMLANLAHSEILCREIRRLKTDSFYLESQAREKLGMTRAGETSYRFYPADSLKKRP</sequence>
<dbReference type="Proteomes" id="UP000177230">
    <property type="component" value="Unassembled WGS sequence"/>
</dbReference>
<comment type="caution">
    <text evidence="8">The sequence shown here is derived from an EMBL/GenBank/DDBJ whole genome shotgun (WGS) entry which is preliminary data.</text>
</comment>
<feature type="transmembrane region" description="Helical" evidence="7">
    <location>
        <begin position="15"/>
        <end position="37"/>
    </location>
</feature>
<proteinExistence type="predicted"/>
<dbReference type="PANTHER" id="PTHR37485">
    <property type="entry name" value="CELL DIVISION PROTEIN FTSB"/>
    <property type="match status" value="1"/>
</dbReference>
<dbReference type="GO" id="GO:0043093">
    <property type="term" value="P:FtsZ-dependent cytokinesis"/>
    <property type="evidence" value="ECO:0007669"/>
    <property type="project" value="TreeGrafter"/>
</dbReference>
<dbReference type="InterPro" id="IPR023081">
    <property type="entry name" value="Cell_div_FtsB"/>
</dbReference>
<name>A0A1F5RGP9_9BACT</name>
<evidence type="ECO:0000313" key="9">
    <source>
        <dbReference type="Proteomes" id="UP000177230"/>
    </source>
</evidence>
<evidence type="ECO:0000256" key="3">
    <source>
        <dbReference type="ARBA" id="ARBA00022692"/>
    </source>
</evidence>
<dbReference type="InterPro" id="IPR007060">
    <property type="entry name" value="FtsL/DivIC"/>
</dbReference>
<evidence type="ECO:0000256" key="7">
    <source>
        <dbReference type="SAM" id="Phobius"/>
    </source>
</evidence>
<evidence type="ECO:0000256" key="2">
    <source>
        <dbReference type="ARBA" id="ARBA00022618"/>
    </source>
</evidence>